<organism evidence="1 2">
    <name type="scientific">Xanthomonas phaseoli pv. syngonii LMG 9055</name>
    <dbReference type="NCBI Taxonomy" id="1437878"/>
    <lineage>
        <taxon>Bacteria</taxon>
        <taxon>Pseudomonadati</taxon>
        <taxon>Pseudomonadota</taxon>
        <taxon>Gammaproteobacteria</taxon>
        <taxon>Lysobacterales</taxon>
        <taxon>Lysobacteraceae</taxon>
        <taxon>Xanthomonas</taxon>
    </lineage>
</organism>
<dbReference type="Proteomes" id="UP000050343">
    <property type="component" value="Unassembled WGS sequence"/>
</dbReference>
<reference evidence="1 2" key="2">
    <citation type="journal article" date="2017" name="Plant Pathol.">
        <title>Pathogenicity and virulence gene content of Xanthomonas strains infecting Araceae, formerly known as Xanthomonas axonopodis pv. dieffenbachiae.</title>
        <authorList>
            <person name="Constantin E.C."/>
            <person name="Haegeman A."/>
            <person name="Van Vaerenbergh J."/>
            <person name="Baeyen S."/>
            <person name="Van Malderghem C."/>
            <person name="Maes M."/>
            <person name="Cottyn B."/>
        </authorList>
    </citation>
    <scope>NUCLEOTIDE SEQUENCE [LARGE SCALE GENOMIC DNA]</scope>
    <source>
        <strain evidence="2">LMG9055</strain>
    </source>
</reference>
<sequence length="92" mass="10074">MILNVDSEVVEVRMIAHDRSLPVPPASGVKGTDKLFYGIECLEIQILVTISVDQRMQIVDIHNGFAMTWLDTTGQVFQCALGVSLQPCVISA</sequence>
<dbReference type="EMBL" id="JPUO02000116">
    <property type="protein sequence ID" value="OQP80687.1"/>
    <property type="molecule type" value="Genomic_DNA"/>
</dbReference>
<comment type="caution">
    <text evidence="1">The sequence shown here is derived from an EMBL/GenBank/DDBJ whole genome shotgun (WGS) entry which is preliminary data.</text>
</comment>
<evidence type="ECO:0000313" key="2">
    <source>
        <dbReference type="Proteomes" id="UP000050343"/>
    </source>
</evidence>
<dbReference type="AlphaFoldDB" id="A0A1V9HCY8"/>
<accession>A0A1V9HCY8</accession>
<evidence type="ECO:0000313" key="1">
    <source>
        <dbReference type="EMBL" id="OQP80687.1"/>
    </source>
</evidence>
<name>A0A1V9HCY8_9XANT</name>
<protein>
    <submittedName>
        <fullName evidence="1">Uncharacterized protein</fullName>
    </submittedName>
</protein>
<proteinExistence type="predicted"/>
<reference evidence="1 2" key="1">
    <citation type="journal article" date="2016" name="Plant Pathol.">
        <title>Genetic characterization of strains named as Xanthomonas axonopodis pv. dieffenbachiae leads to a taxonomic revision of the X. axonopodis species complex.</title>
        <authorList>
            <person name="Constantin E.C."/>
            <person name="Cleenwerck I."/>
            <person name="Maes M."/>
            <person name="Baeyen S."/>
            <person name="Van Malderghem C."/>
            <person name="De Vos P."/>
            <person name="Cottyn B."/>
        </authorList>
    </citation>
    <scope>NUCLEOTIDE SEQUENCE [LARGE SCALE GENOMIC DNA]</scope>
    <source>
        <strain evidence="2">LMG9055</strain>
    </source>
</reference>
<gene>
    <name evidence="1" type="ORF">IA54_021665</name>
</gene>